<proteinExistence type="predicted"/>
<evidence type="ECO:0000313" key="4">
    <source>
        <dbReference type="Proteomes" id="UP000542720"/>
    </source>
</evidence>
<evidence type="ECO:0000259" key="2">
    <source>
        <dbReference type="Pfam" id="PF18433"/>
    </source>
</evidence>
<reference evidence="3 4" key="1">
    <citation type="submission" date="2020-08" db="EMBL/GenBank/DDBJ databases">
        <authorList>
            <person name="Kim C.M."/>
        </authorList>
    </citation>
    <scope>NUCLEOTIDE SEQUENCE [LARGE SCALE GENOMIC DNA]</scope>
    <source>
        <strain evidence="3 4">UL070</strain>
    </source>
</reference>
<name>A0A7W4QAH7_9GAMM</name>
<feature type="region of interest" description="Disordered" evidence="1">
    <location>
        <begin position="1"/>
        <end position="32"/>
    </location>
</feature>
<gene>
    <name evidence="3" type="ORF">H3H51_12580</name>
</gene>
<dbReference type="Proteomes" id="UP000542720">
    <property type="component" value="Unassembled WGS sequence"/>
</dbReference>
<accession>A0A7W4QAH7</accession>
<dbReference type="AlphaFoldDB" id="A0A7W4QAH7"/>
<evidence type="ECO:0000313" key="3">
    <source>
        <dbReference type="EMBL" id="MBB2495857.1"/>
    </source>
</evidence>
<evidence type="ECO:0000256" key="1">
    <source>
        <dbReference type="SAM" id="MobiDB-lite"/>
    </source>
</evidence>
<sequence>MNSLPSFSPVLQHSPSLKNLTSSNTLPGSNGKVDAQATLANRLADKLGLGAGALSGKSEDFTPDKVADRILGFVEQRLKSEAAAGADPAKLQSLLDQAREGVEKGFAEARKILDGMGVLQGKVAENIDATYDKIQSGLAGLADSLASTTPTTNTGSSAVAAYSERFSARADTFDMQVTTRDGDRLSISIASASASWSKTSVAAASNANGSAAIASSESGTLQIGGWQVKVEGELDAEERAALGDLFSQVQDLSSKFYSGDLEGAFDRAMQLDMDGSQLASMSLHLTQTSVRQATDAYSSVAQQGGQAASAVNDNLIDYARSLLDALSTAGDVSDDAKTTLEQLLDGGFSLDNRFSDEQLDKAKALNQRLLEGLQGLLPADEASAS</sequence>
<feature type="domain" description="DUF5610" evidence="2">
    <location>
        <begin position="35"/>
        <end position="139"/>
    </location>
</feature>
<dbReference type="InterPro" id="IPR041651">
    <property type="entry name" value="DUF5610"/>
</dbReference>
<feature type="compositionally biased region" description="Polar residues" evidence="1">
    <location>
        <begin position="1"/>
        <end position="28"/>
    </location>
</feature>
<organism evidence="3 4">
    <name type="scientific">Aquipseudomonas ullengensis</name>
    <dbReference type="NCBI Taxonomy" id="2759166"/>
    <lineage>
        <taxon>Bacteria</taxon>
        <taxon>Pseudomonadati</taxon>
        <taxon>Pseudomonadota</taxon>
        <taxon>Gammaproteobacteria</taxon>
        <taxon>Pseudomonadales</taxon>
        <taxon>Pseudomonadaceae</taxon>
        <taxon>Aquipseudomonas</taxon>
    </lineage>
</organism>
<dbReference type="Gene3D" id="1.10.132.90">
    <property type="match status" value="1"/>
</dbReference>
<dbReference type="RefSeq" id="WP_183089406.1">
    <property type="nucleotide sequence ID" value="NZ_JACJUD010000004.1"/>
</dbReference>
<protein>
    <submittedName>
        <fullName evidence="3">DUF5610 domain-containing protein</fullName>
    </submittedName>
</protein>
<dbReference type="Pfam" id="PF18433">
    <property type="entry name" value="DUF5610"/>
    <property type="match status" value="1"/>
</dbReference>
<dbReference type="EMBL" id="JACJUD010000004">
    <property type="protein sequence ID" value="MBB2495857.1"/>
    <property type="molecule type" value="Genomic_DNA"/>
</dbReference>
<keyword evidence="4" id="KW-1185">Reference proteome</keyword>
<comment type="caution">
    <text evidence="3">The sequence shown here is derived from an EMBL/GenBank/DDBJ whole genome shotgun (WGS) entry which is preliminary data.</text>
</comment>